<evidence type="ECO:0000256" key="14">
    <source>
        <dbReference type="RuleBase" id="RU000504"/>
    </source>
</evidence>
<evidence type="ECO:0000259" key="16">
    <source>
        <dbReference type="Pfam" id="PF02887"/>
    </source>
</evidence>
<dbReference type="GO" id="GO:0016301">
    <property type="term" value="F:kinase activity"/>
    <property type="evidence" value="ECO:0007669"/>
    <property type="project" value="UniProtKB-KW"/>
</dbReference>
<dbReference type="InterPro" id="IPR015795">
    <property type="entry name" value="Pyrv_Knase_C"/>
</dbReference>
<evidence type="ECO:0000256" key="12">
    <source>
        <dbReference type="ARBA" id="ARBA00023317"/>
    </source>
</evidence>
<organism evidence="17 18">
    <name type="scientific">Henosepilachna vigintioctopunctata</name>
    <dbReference type="NCBI Taxonomy" id="420089"/>
    <lineage>
        <taxon>Eukaryota</taxon>
        <taxon>Metazoa</taxon>
        <taxon>Ecdysozoa</taxon>
        <taxon>Arthropoda</taxon>
        <taxon>Hexapoda</taxon>
        <taxon>Insecta</taxon>
        <taxon>Pterygota</taxon>
        <taxon>Neoptera</taxon>
        <taxon>Endopterygota</taxon>
        <taxon>Coleoptera</taxon>
        <taxon>Polyphaga</taxon>
        <taxon>Cucujiformia</taxon>
        <taxon>Coccinelloidea</taxon>
        <taxon>Coccinellidae</taxon>
        <taxon>Epilachninae</taxon>
        <taxon>Epilachnini</taxon>
        <taxon>Henosepilachna</taxon>
    </lineage>
</organism>
<keyword evidence="11 14" id="KW-0324">Glycolysis</keyword>
<evidence type="ECO:0000256" key="8">
    <source>
        <dbReference type="ARBA" id="ARBA00022777"/>
    </source>
</evidence>
<evidence type="ECO:0000256" key="13">
    <source>
        <dbReference type="ARBA" id="ARBA00048967"/>
    </source>
</evidence>
<dbReference type="FunFam" id="2.40.33.10:FF:000001">
    <property type="entry name" value="Pyruvate kinase"/>
    <property type="match status" value="1"/>
</dbReference>
<dbReference type="GO" id="GO:0000287">
    <property type="term" value="F:magnesium ion binding"/>
    <property type="evidence" value="ECO:0007669"/>
    <property type="project" value="InterPro"/>
</dbReference>
<keyword evidence="18" id="KW-1185">Reference proteome</keyword>
<evidence type="ECO:0000256" key="6">
    <source>
        <dbReference type="ARBA" id="ARBA00022723"/>
    </source>
</evidence>
<evidence type="ECO:0000256" key="9">
    <source>
        <dbReference type="ARBA" id="ARBA00022840"/>
    </source>
</evidence>
<evidence type="ECO:0000256" key="11">
    <source>
        <dbReference type="ARBA" id="ARBA00023152"/>
    </source>
</evidence>
<evidence type="ECO:0000256" key="10">
    <source>
        <dbReference type="ARBA" id="ARBA00022842"/>
    </source>
</evidence>
<dbReference type="Gene3D" id="2.40.33.10">
    <property type="entry name" value="PK beta-barrel domain-like"/>
    <property type="match status" value="1"/>
</dbReference>
<gene>
    <name evidence="17" type="ORF">WA026_001560</name>
</gene>
<dbReference type="PRINTS" id="PR01050">
    <property type="entry name" value="PYRUVTKNASE"/>
</dbReference>
<dbReference type="InterPro" id="IPR011037">
    <property type="entry name" value="Pyrv_Knase-like_insert_dom_sf"/>
</dbReference>
<dbReference type="SUPFAM" id="SSF50800">
    <property type="entry name" value="PK beta-barrel domain-like"/>
    <property type="match status" value="1"/>
</dbReference>
<keyword evidence="7" id="KW-0547">Nucleotide-binding</keyword>
<dbReference type="EC" id="2.7.1.40" evidence="4 14"/>
<dbReference type="EMBL" id="JARQZJ010000091">
    <property type="protein sequence ID" value="KAK9883385.1"/>
    <property type="molecule type" value="Genomic_DNA"/>
</dbReference>
<dbReference type="AlphaFoldDB" id="A0AAW1UTU0"/>
<dbReference type="InterPro" id="IPR001697">
    <property type="entry name" value="Pyr_Knase"/>
</dbReference>
<keyword evidence="6" id="KW-0479">Metal-binding</keyword>
<comment type="catalytic activity">
    <reaction evidence="13">
        <text>pyruvate + ATP = phosphoenolpyruvate + ADP + H(+)</text>
        <dbReference type="Rhea" id="RHEA:18157"/>
        <dbReference type="ChEBI" id="CHEBI:15361"/>
        <dbReference type="ChEBI" id="CHEBI:15378"/>
        <dbReference type="ChEBI" id="CHEBI:30616"/>
        <dbReference type="ChEBI" id="CHEBI:58702"/>
        <dbReference type="ChEBI" id="CHEBI:456216"/>
        <dbReference type="EC" id="2.7.1.40"/>
    </reaction>
    <physiologicalReaction direction="right-to-left" evidence="13">
        <dbReference type="Rhea" id="RHEA:18159"/>
    </physiologicalReaction>
</comment>
<sequence>MAYRAIYCPKLPWMVDFYSSPDGKVHDQQLKSAFARTYIDHLSYLNPESVAAKHRMTQLVCTIPESITVSAIEELLNCGMSMARIPMTMTKPKCMEVISKLRQTCDRFSKKLGRLYPLAIALEFRGTEIRTGNLRNPDKKPIKLEKGQQTKITTDPSFQNLVTPELIYVDYQKISKLVKPGDKLLLDNGKVRLSALEVAEEMIKCIVNKTGELHSNVPVTLMNAPLEVTPPGDEYMKNIEFALDMQVDAIIMTTIVDERNIKLLHEKIKDEEKKATIIASIGNTQALDNFDDIVKAADAIYVSSAELVGELPKEKIFLVQKSLIARCNKIGKPVLCSIEVAEYGSLSEAEITKIVSFISDGVDCFVLTQHDLENHLFLESIKHINVICREGESATHQRRIFNELTDHFTWSSEPIYCLAIAAVESSFKCNAAAIVIATRTGRGAKVLSRFRPRCPIISVIKLEQNAKELQIYKGVIPIVFISKHGSNWKKEIDERVQLGITFGKLAGYIRMGDIVIVVCASKRNSGFTNTMKIVFASEFDTIMKMKKIRETIRVSVSVIKSCLVT</sequence>
<feature type="domain" description="Pyruvate kinase C-terminal" evidence="16">
    <location>
        <begin position="419"/>
        <end position="534"/>
    </location>
</feature>
<comment type="cofactor">
    <cofactor evidence="1">
        <name>K(+)</name>
        <dbReference type="ChEBI" id="CHEBI:29103"/>
    </cofactor>
</comment>
<keyword evidence="12" id="KW-0670">Pyruvate</keyword>
<evidence type="ECO:0000256" key="1">
    <source>
        <dbReference type="ARBA" id="ARBA00001958"/>
    </source>
</evidence>
<name>A0AAW1UTU0_9CUCU</name>
<dbReference type="GO" id="GO:0005524">
    <property type="term" value="F:ATP binding"/>
    <property type="evidence" value="ECO:0007669"/>
    <property type="project" value="UniProtKB-KW"/>
</dbReference>
<dbReference type="InterPro" id="IPR015813">
    <property type="entry name" value="Pyrv/PenolPyrv_kinase-like_dom"/>
</dbReference>
<protein>
    <recommendedName>
        <fullName evidence="4 14">Pyruvate kinase</fullName>
        <ecNumber evidence="4 14">2.7.1.40</ecNumber>
    </recommendedName>
</protein>
<accession>A0AAW1UTU0</accession>
<comment type="caution">
    <text evidence="17">The sequence shown here is derived from an EMBL/GenBank/DDBJ whole genome shotgun (WGS) entry which is preliminary data.</text>
</comment>
<dbReference type="SUPFAM" id="SSF52935">
    <property type="entry name" value="PK C-terminal domain-like"/>
    <property type="match status" value="1"/>
</dbReference>
<evidence type="ECO:0000256" key="4">
    <source>
        <dbReference type="ARBA" id="ARBA00012142"/>
    </source>
</evidence>
<dbReference type="PANTHER" id="PTHR11817">
    <property type="entry name" value="PYRUVATE KINASE"/>
    <property type="match status" value="1"/>
</dbReference>
<keyword evidence="10 14" id="KW-0460">Magnesium</keyword>
<dbReference type="Pfam" id="PF02887">
    <property type="entry name" value="PK_C"/>
    <property type="match status" value="1"/>
</dbReference>
<reference evidence="17 18" key="1">
    <citation type="submission" date="2023-03" db="EMBL/GenBank/DDBJ databases">
        <title>Genome insight into feeding habits of ladybird beetles.</title>
        <authorList>
            <person name="Li H.-S."/>
            <person name="Huang Y.-H."/>
            <person name="Pang H."/>
        </authorList>
    </citation>
    <scope>NUCLEOTIDE SEQUENCE [LARGE SCALE GENOMIC DNA]</scope>
    <source>
        <strain evidence="17">SYSU_2023b</strain>
        <tissue evidence="17">Whole body</tissue>
    </source>
</reference>
<keyword evidence="5 14" id="KW-0808">Transferase</keyword>
<keyword evidence="9" id="KW-0067">ATP-binding</keyword>
<dbReference type="InterPro" id="IPR015793">
    <property type="entry name" value="Pyrv_Knase_brl"/>
</dbReference>
<dbReference type="Pfam" id="PF00224">
    <property type="entry name" value="PK"/>
    <property type="match status" value="1"/>
</dbReference>
<dbReference type="GO" id="GO:0004743">
    <property type="term" value="F:pyruvate kinase activity"/>
    <property type="evidence" value="ECO:0007669"/>
    <property type="project" value="UniProtKB-EC"/>
</dbReference>
<dbReference type="GO" id="GO:0030955">
    <property type="term" value="F:potassium ion binding"/>
    <property type="evidence" value="ECO:0007669"/>
    <property type="project" value="InterPro"/>
</dbReference>
<proteinExistence type="inferred from homology"/>
<dbReference type="Gene3D" id="3.40.1380.20">
    <property type="entry name" value="Pyruvate kinase, C-terminal domain"/>
    <property type="match status" value="1"/>
</dbReference>
<keyword evidence="8 14" id="KW-0418">Kinase</keyword>
<evidence type="ECO:0000313" key="17">
    <source>
        <dbReference type="EMBL" id="KAK9883385.1"/>
    </source>
</evidence>
<comment type="similarity">
    <text evidence="3 14">Belongs to the pyruvate kinase family.</text>
</comment>
<feature type="domain" description="Pyruvate kinase barrel" evidence="15">
    <location>
        <begin position="55"/>
        <end position="368"/>
    </location>
</feature>
<dbReference type="InterPro" id="IPR036918">
    <property type="entry name" value="Pyrv_Knase_C_sf"/>
</dbReference>
<dbReference type="InterPro" id="IPR015806">
    <property type="entry name" value="Pyrv_Knase_insert_dom_sf"/>
</dbReference>
<evidence type="ECO:0000256" key="7">
    <source>
        <dbReference type="ARBA" id="ARBA00022741"/>
    </source>
</evidence>
<evidence type="ECO:0000313" key="18">
    <source>
        <dbReference type="Proteomes" id="UP001431783"/>
    </source>
</evidence>
<evidence type="ECO:0000256" key="2">
    <source>
        <dbReference type="ARBA" id="ARBA00004997"/>
    </source>
</evidence>
<dbReference type="InterPro" id="IPR040442">
    <property type="entry name" value="Pyrv_kinase-like_dom_sf"/>
</dbReference>
<evidence type="ECO:0000256" key="5">
    <source>
        <dbReference type="ARBA" id="ARBA00022679"/>
    </source>
</evidence>
<evidence type="ECO:0000259" key="15">
    <source>
        <dbReference type="Pfam" id="PF00224"/>
    </source>
</evidence>
<dbReference type="Gene3D" id="3.20.20.60">
    <property type="entry name" value="Phosphoenolpyruvate-binding domains"/>
    <property type="match status" value="1"/>
</dbReference>
<comment type="pathway">
    <text evidence="2 14">Carbohydrate degradation; glycolysis; pyruvate from D-glyceraldehyde 3-phosphate: step 5/5.</text>
</comment>
<dbReference type="Proteomes" id="UP001431783">
    <property type="component" value="Unassembled WGS sequence"/>
</dbReference>
<dbReference type="SUPFAM" id="SSF51621">
    <property type="entry name" value="Phosphoenolpyruvate/pyruvate domain"/>
    <property type="match status" value="1"/>
</dbReference>
<evidence type="ECO:0000256" key="3">
    <source>
        <dbReference type="ARBA" id="ARBA00008663"/>
    </source>
</evidence>